<proteinExistence type="inferred from homology"/>
<evidence type="ECO:0000256" key="3">
    <source>
        <dbReference type="ARBA" id="ARBA00005081"/>
    </source>
</evidence>
<dbReference type="InterPro" id="IPR013785">
    <property type="entry name" value="Aldolase_TIM"/>
</dbReference>
<name>A0ABT6TPU1_9BACL</name>
<dbReference type="SUPFAM" id="SSF51366">
    <property type="entry name" value="Ribulose-phoshate binding barrel"/>
    <property type="match status" value="1"/>
</dbReference>
<dbReference type="InterPro" id="IPR011060">
    <property type="entry name" value="RibuloseP-bd_barrel"/>
</dbReference>
<dbReference type="Pfam" id="PF04131">
    <property type="entry name" value="NanE"/>
    <property type="match status" value="1"/>
</dbReference>
<evidence type="ECO:0000256" key="7">
    <source>
        <dbReference type="HAMAP-Rule" id="MF_01235"/>
    </source>
</evidence>
<keyword evidence="9" id="KW-1185">Reference proteome</keyword>
<dbReference type="NCBIfam" id="NF002231">
    <property type="entry name" value="PRK01130.1"/>
    <property type="match status" value="1"/>
</dbReference>
<comment type="pathway">
    <text evidence="3 7">Amino-sugar metabolism; N-acetylneuraminate degradation; D-fructose 6-phosphate from N-acetylneuraminate: step 3/5.</text>
</comment>
<dbReference type="GO" id="GO:0047465">
    <property type="term" value="F:N-acylglucosamine-6-phosphate 2-epimerase activity"/>
    <property type="evidence" value="ECO:0007669"/>
    <property type="project" value="UniProtKB-EC"/>
</dbReference>
<accession>A0ABT6TPU1</accession>
<comment type="caution">
    <text evidence="8">The sequence shown here is derived from an EMBL/GenBank/DDBJ whole genome shotgun (WGS) entry which is preliminary data.</text>
</comment>
<dbReference type="RefSeq" id="WP_282911536.1">
    <property type="nucleotide sequence ID" value="NZ_JAGRPV010000001.1"/>
</dbReference>
<keyword evidence="5 7" id="KW-0413">Isomerase</keyword>
<gene>
    <name evidence="7" type="primary">nanE</name>
    <name evidence="8" type="ORF">KB449_28210</name>
</gene>
<keyword evidence="6 7" id="KW-0119">Carbohydrate metabolism</keyword>
<dbReference type="Proteomes" id="UP001161691">
    <property type="component" value="Unassembled WGS sequence"/>
</dbReference>
<evidence type="ECO:0000313" key="8">
    <source>
        <dbReference type="EMBL" id="MDI4648855.1"/>
    </source>
</evidence>
<evidence type="ECO:0000256" key="4">
    <source>
        <dbReference type="ARBA" id="ARBA00007439"/>
    </source>
</evidence>
<dbReference type="EC" id="5.1.3.9" evidence="7"/>
<dbReference type="CDD" id="cd04729">
    <property type="entry name" value="NanE"/>
    <property type="match status" value="1"/>
</dbReference>
<evidence type="ECO:0000256" key="5">
    <source>
        <dbReference type="ARBA" id="ARBA00023235"/>
    </source>
</evidence>
<evidence type="ECO:0000256" key="6">
    <source>
        <dbReference type="ARBA" id="ARBA00023277"/>
    </source>
</evidence>
<dbReference type="HAMAP" id="MF_01235">
    <property type="entry name" value="ManNAc6P_epimer"/>
    <property type="match status" value="1"/>
</dbReference>
<evidence type="ECO:0000256" key="2">
    <source>
        <dbReference type="ARBA" id="ARBA00002147"/>
    </source>
</evidence>
<protein>
    <recommendedName>
        <fullName evidence="7">Putative N-acetylmannosamine-6-phosphate 2-epimerase</fullName>
        <ecNumber evidence="7">5.1.3.9</ecNumber>
    </recommendedName>
    <alternativeName>
        <fullName evidence="7">ManNAc-6-P epimerase</fullName>
    </alternativeName>
</protein>
<comment type="catalytic activity">
    <reaction evidence="1 7">
        <text>an N-acyl-D-glucosamine 6-phosphate = an N-acyl-D-mannosamine 6-phosphate</text>
        <dbReference type="Rhea" id="RHEA:23932"/>
        <dbReference type="ChEBI" id="CHEBI:57599"/>
        <dbReference type="ChEBI" id="CHEBI:57666"/>
        <dbReference type="EC" id="5.1.3.9"/>
    </reaction>
</comment>
<dbReference type="PANTHER" id="PTHR36204">
    <property type="entry name" value="N-ACETYLMANNOSAMINE-6-PHOSPHATE 2-EPIMERASE-RELATED"/>
    <property type="match status" value="1"/>
</dbReference>
<dbReference type="Gene3D" id="3.20.20.70">
    <property type="entry name" value="Aldolase class I"/>
    <property type="match status" value="1"/>
</dbReference>
<dbReference type="PANTHER" id="PTHR36204:SF1">
    <property type="entry name" value="N-ACETYLMANNOSAMINE-6-PHOSPHATE 2-EPIMERASE-RELATED"/>
    <property type="match status" value="1"/>
</dbReference>
<dbReference type="InterPro" id="IPR007260">
    <property type="entry name" value="NanE"/>
</dbReference>
<organism evidence="8 9">
    <name type="scientific">Cohnella hashimotonis</name>
    <dbReference type="NCBI Taxonomy" id="2826895"/>
    <lineage>
        <taxon>Bacteria</taxon>
        <taxon>Bacillati</taxon>
        <taxon>Bacillota</taxon>
        <taxon>Bacilli</taxon>
        <taxon>Bacillales</taxon>
        <taxon>Paenibacillaceae</taxon>
        <taxon>Cohnella</taxon>
    </lineage>
</organism>
<dbReference type="EMBL" id="JAGRPV010000001">
    <property type="protein sequence ID" value="MDI4648855.1"/>
    <property type="molecule type" value="Genomic_DNA"/>
</dbReference>
<comment type="similarity">
    <text evidence="4 7">Belongs to the NanE family.</text>
</comment>
<sequence length="234" mass="24593">MNDNAILASLRGGLIVSCQAYAGEVLFGADVMSRMALAAKEGGAVGIRANSPQDIAEIKARTALPVIGIWKERYADSSIYITPTMREIAAVCDAGSDIVAIDATDRPRPGGAQLPDLIAETRSRYPGVLLMADVSTVKEGLEAERLGFDIVSTTLSGYTPYSPVNDGPDLALVGELAKALRLPVFAEGRISTPDQAAACLRSGAYAVVVGSAITRPELITKRFVDRIVRSAISG</sequence>
<comment type="function">
    <text evidence="2 7">Converts N-acetylmannosamine-6-phosphate (ManNAc-6-P) to N-acetylglucosamine-6-phosphate (GlcNAc-6-P).</text>
</comment>
<reference evidence="8" key="1">
    <citation type="submission" date="2023-04" db="EMBL/GenBank/DDBJ databases">
        <title>Comparative genomic analysis of Cohnella hashimotonis sp. nov., isolated from the International Space Station.</title>
        <authorList>
            <person name="Venkateswaran K."/>
            <person name="Simpson A."/>
        </authorList>
    </citation>
    <scope>NUCLEOTIDE SEQUENCE</scope>
    <source>
        <strain evidence="8">F6_2S_P_1</strain>
    </source>
</reference>
<evidence type="ECO:0000256" key="1">
    <source>
        <dbReference type="ARBA" id="ARBA00000056"/>
    </source>
</evidence>
<evidence type="ECO:0000313" key="9">
    <source>
        <dbReference type="Proteomes" id="UP001161691"/>
    </source>
</evidence>